<organism evidence="5 7">
    <name type="scientific">Pseudomonas tohonis</name>
    <dbReference type="NCBI Taxonomy" id="2725477"/>
    <lineage>
        <taxon>Bacteria</taxon>
        <taxon>Pseudomonadati</taxon>
        <taxon>Pseudomonadota</taxon>
        <taxon>Gammaproteobacteria</taxon>
        <taxon>Pseudomonadales</taxon>
        <taxon>Pseudomonadaceae</taxon>
        <taxon>Pseudomonas</taxon>
    </lineage>
</organism>
<dbReference type="InterPro" id="IPR003759">
    <property type="entry name" value="Cbl-bd_cap"/>
</dbReference>
<evidence type="ECO:0000313" key="7">
    <source>
        <dbReference type="Proteomes" id="UP000509383"/>
    </source>
</evidence>
<dbReference type="EMBL" id="AP023189">
    <property type="protein sequence ID" value="BCG26947.1"/>
    <property type="molecule type" value="Genomic_DNA"/>
</dbReference>
<evidence type="ECO:0000256" key="2">
    <source>
        <dbReference type="ARBA" id="ARBA00023125"/>
    </source>
</evidence>
<dbReference type="SUPFAM" id="SSF46955">
    <property type="entry name" value="Putative DNA-binding domain"/>
    <property type="match status" value="1"/>
</dbReference>
<dbReference type="EMBL" id="BQKM01000001">
    <property type="protein sequence ID" value="GJN50317.1"/>
    <property type="molecule type" value="Genomic_DNA"/>
</dbReference>
<dbReference type="Proteomes" id="UP000509383">
    <property type="component" value="Chromosome"/>
</dbReference>
<keyword evidence="8" id="KW-1185">Reference proteome</keyword>
<name>A0A6J4EB04_9PSED</name>
<evidence type="ECO:0000313" key="6">
    <source>
        <dbReference type="EMBL" id="GJN50317.1"/>
    </source>
</evidence>
<dbReference type="Gene3D" id="1.10.1660.10">
    <property type="match status" value="1"/>
</dbReference>
<evidence type="ECO:0000313" key="5">
    <source>
        <dbReference type="EMBL" id="BCG26947.1"/>
    </source>
</evidence>
<evidence type="ECO:0000256" key="3">
    <source>
        <dbReference type="ARBA" id="ARBA00023163"/>
    </source>
</evidence>
<dbReference type="GO" id="GO:0003700">
    <property type="term" value="F:DNA-binding transcription factor activity"/>
    <property type="evidence" value="ECO:0007669"/>
    <property type="project" value="InterPro"/>
</dbReference>
<dbReference type="InterPro" id="IPR047057">
    <property type="entry name" value="MerR_fam"/>
</dbReference>
<dbReference type="InterPro" id="IPR000551">
    <property type="entry name" value="MerR-type_HTH_dom"/>
</dbReference>
<dbReference type="AlphaFoldDB" id="A0A6J4EB04"/>
<dbReference type="Pfam" id="PF02607">
    <property type="entry name" value="B12-binding_2"/>
    <property type="match status" value="1"/>
</dbReference>
<dbReference type="CDD" id="cd01104">
    <property type="entry name" value="HTH_MlrA-CarA"/>
    <property type="match status" value="1"/>
</dbReference>
<dbReference type="InterPro" id="IPR009061">
    <property type="entry name" value="DNA-bd_dom_put_sf"/>
</dbReference>
<feature type="domain" description="HTH merR-type" evidence="4">
    <location>
        <begin position="21"/>
        <end position="90"/>
    </location>
</feature>
<dbReference type="KEGG" id="ptw:TUM18999_51380"/>
<evidence type="ECO:0000256" key="1">
    <source>
        <dbReference type="ARBA" id="ARBA00023015"/>
    </source>
</evidence>
<dbReference type="Proteomes" id="UP001054892">
    <property type="component" value="Unassembled WGS sequence"/>
</dbReference>
<dbReference type="RefSeq" id="WP_173172568.1">
    <property type="nucleotide sequence ID" value="NZ_AP023189.1"/>
</dbReference>
<dbReference type="PANTHER" id="PTHR30204">
    <property type="entry name" value="REDOX-CYCLING DRUG-SENSING TRANSCRIPTIONAL ACTIVATOR SOXR"/>
    <property type="match status" value="1"/>
</dbReference>
<sequence length="319" mass="35303">MDEHDDTPLDGDFQEALARGLLPIRDVSRLTGVNPVTLRAWERRYGLVLPQRTAKGHRLYAPEHVARIRAVLTWLDRGVPVGQVKGLLRGGQHAALAPSSLWDEQRHQLLEAIAALAERRLDERFNAALSIYPPLTLCLQLLLPLLETLEERWRDAYGARLERVFFNAWLRSKLGARIYHNNRQHGGAPLLLLNPCEHPMAPGLWLSAWLASNAGCAVEVLEWPIPPAELPLAVARLEPRALLLYAEQALNGTSLARLLADPGCPLVLAGPAVHIHQRELEELASQGIRPHLADDPVAALQTLTSLGLLGRHEDLPCAN</sequence>
<proteinExistence type="predicted"/>
<evidence type="ECO:0000313" key="8">
    <source>
        <dbReference type="Proteomes" id="UP001054892"/>
    </source>
</evidence>
<dbReference type="PROSITE" id="PS50937">
    <property type="entry name" value="HTH_MERR_2"/>
    <property type="match status" value="1"/>
</dbReference>
<dbReference type="PANTHER" id="PTHR30204:SF67">
    <property type="entry name" value="HTH-TYPE TRANSCRIPTIONAL REGULATOR MLRA-RELATED"/>
    <property type="match status" value="1"/>
</dbReference>
<keyword evidence="2" id="KW-0238">DNA-binding</keyword>
<accession>A0A6J4EB04</accession>
<dbReference type="SMART" id="SM00422">
    <property type="entry name" value="HTH_MERR"/>
    <property type="match status" value="1"/>
</dbReference>
<keyword evidence="1" id="KW-0805">Transcription regulation</keyword>
<protein>
    <submittedName>
        <fullName evidence="5">MerR family transcriptional regulator</fullName>
    </submittedName>
</protein>
<keyword evidence="3" id="KW-0804">Transcription</keyword>
<evidence type="ECO:0000259" key="4">
    <source>
        <dbReference type="PROSITE" id="PS50937"/>
    </source>
</evidence>
<gene>
    <name evidence="5" type="ORF">TUM18999_51380</name>
    <name evidence="6" type="ORF">TUM20286_00690</name>
</gene>
<dbReference type="GO" id="GO:0003677">
    <property type="term" value="F:DNA binding"/>
    <property type="evidence" value="ECO:0007669"/>
    <property type="project" value="UniProtKB-KW"/>
</dbReference>
<reference evidence="5 7" key="1">
    <citation type="submission" date="2020-05" db="EMBL/GenBank/DDBJ databases">
        <title>Characterization of novel class B3 metallo-beta-lactamase from novel Pseudomonas species.</title>
        <authorList>
            <person name="Yamada K."/>
            <person name="Aoki K."/>
            <person name="Ishii Y."/>
        </authorList>
    </citation>
    <scope>NUCLEOTIDE SEQUENCE [LARGE SCALE GENOMIC DNA]</scope>
    <source>
        <strain evidence="5 7">TUM18999</strain>
        <strain evidence="6 8">TUM20286</strain>
    </source>
</reference>
<dbReference type="Pfam" id="PF13411">
    <property type="entry name" value="MerR_1"/>
    <property type="match status" value="1"/>
</dbReference>